<proteinExistence type="predicted"/>
<accession>A0A2P2P3Y2</accession>
<sequence length="31" mass="3725">MFGVVGSGHVRWDQHRNQPWRSIFCFALFFV</sequence>
<organism evidence="1">
    <name type="scientific">Rhizophora mucronata</name>
    <name type="common">Asiatic mangrove</name>
    <dbReference type="NCBI Taxonomy" id="61149"/>
    <lineage>
        <taxon>Eukaryota</taxon>
        <taxon>Viridiplantae</taxon>
        <taxon>Streptophyta</taxon>
        <taxon>Embryophyta</taxon>
        <taxon>Tracheophyta</taxon>
        <taxon>Spermatophyta</taxon>
        <taxon>Magnoliopsida</taxon>
        <taxon>eudicotyledons</taxon>
        <taxon>Gunneridae</taxon>
        <taxon>Pentapetalae</taxon>
        <taxon>rosids</taxon>
        <taxon>fabids</taxon>
        <taxon>Malpighiales</taxon>
        <taxon>Rhizophoraceae</taxon>
        <taxon>Rhizophora</taxon>
    </lineage>
</organism>
<protein>
    <submittedName>
        <fullName evidence="1">Uncharacterized protein</fullName>
    </submittedName>
</protein>
<reference evidence="1" key="1">
    <citation type="submission" date="2018-02" db="EMBL/GenBank/DDBJ databases">
        <title>Rhizophora mucronata_Transcriptome.</title>
        <authorList>
            <person name="Meera S.P."/>
            <person name="Sreeshan A."/>
            <person name="Augustine A."/>
        </authorList>
    </citation>
    <scope>NUCLEOTIDE SEQUENCE</scope>
    <source>
        <tissue evidence="1">Leaf</tissue>
    </source>
</reference>
<evidence type="ECO:0000313" key="1">
    <source>
        <dbReference type="EMBL" id="MBX49389.1"/>
    </source>
</evidence>
<name>A0A2P2P3Y2_RHIMU</name>
<dbReference type="AlphaFoldDB" id="A0A2P2P3Y2"/>
<dbReference type="EMBL" id="GGEC01068905">
    <property type="protein sequence ID" value="MBX49389.1"/>
    <property type="molecule type" value="Transcribed_RNA"/>
</dbReference>